<organism evidence="2">
    <name type="scientific">Ackermannviridae sp. ctClB2</name>
    <dbReference type="NCBI Taxonomy" id="2825752"/>
    <lineage>
        <taxon>Viruses</taxon>
        <taxon>Duplodnaviria</taxon>
        <taxon>Heunggongvirae</taxon>
        <taxon>Uroviricota</taxon>
        <taxon>Caudoviricetes</taxon>
        <taxon>Pantevenvirales</taxon>
        <taxon>Ackermannviridae</taxon>
    </lineage>
</organism>
<name>A0A8S5P160_9CAUD</name>
<keyword evidence="1" id="KW-1133">Transmembrane helix</keyword>
<evidence type="ECO:0000256" key="1">
    <source>
        <dbReference type="SAM" id="Phobius"/>
    </source>
</evidence>
<accession>A0A8S5P160</accession>
<keyword evidence="1" id="KW-0472">Membrane</keyword>
<protein>
    <submittedName>
        <fullName evidence="2">Uncharacterized protein</fullName>
    </submittedName>
</protein>
<proteinExistence type="predicted"/>
<dbReference type="EMBL" id="BK015300">
    <property type="protein sequence ID" value="DAE00187.1"/>
    <property type="molecule type" value="Genomic_DNA"/>
</dbReference>
<evidence type="ECO:0000313" key="2">
    <source>
        <dbReference type="EMBL" id="DAE00187.1"/>
    </source>
</evidence>
<sequence length="146" mass="17462">MKIYYNSGLAKVLTFLNGFATMMLFGFVITEHSSLNGRSIKHEWCHVQQYKDCVGLGLGIGILVTFILFAFEIQSWWMLLLILVPFTLYYIIYLVEWLYWIIKEGVDKAYKKVGFERQAYWIQETWDKPCSLQRQYETFGWWKRLS</sequence>
<feature type="transmembrane region" description="Helical" evidence="1">
    <location>
        <begin position="77"/>
        <end position="102"/>
    </location>
</feature>
<feature type="transmembrane region" description="Helical" evidence="1">
    <location>
        <begin position="53"/>
        <end position="71"/>
    </location>
</feature>
<keyword evidence="1" id="KW-0812">Transmembrane</keyword>
<feature type="transmembrane region" description="Helical" evidence="1">
    <location>
        <begin position="12"/>
        <end position="32"/>
    </location>
</feature>
<reference evidence="2" key="1">
    <citation type="journal article" date="2021" name="Proc. Natl. Acad. Sci. U.S.A.">
        <title>A Catalog of Tens of Thousands of Viruses from Human Metagenomes Reveals Hidden Associations with Chronic Diseases.</title>
        <authorList>
            <person name="Tisza M.J."/>
            <person name="Buck C.B."/>
        </authorList>
    </citation>
    <scope>NUCLEOTIDE SEQUENCE</scope>
    <source>
        <strain evidence="2">CtClB2</strain>
    </source>
</reference>